<dbReference type="Proteomes" id="UP001186944">
    <property type="component" value="Unassembled WGS sequence"/>
</dbReference>
<sequence>MYTTLPHDKINARLPKLIKWWFDREGKTNICTSESKGFFFATDYKSYKSWTCGALGIALSFLLDNIYDISSKSTLTADNGKKMNALTVFSESIRFFVGNFNNRLDTIFNEVNSNEIRWVLTVPAIWNEKAKSFMREAAIKVLNKVRIKRS</sequence>
<evidence type="ECO:0000313" key="1">
    <source>
        <dbReference type="EMBL" id="KAK3084449.1"/>
    </source>
</evidence>
<name>A0AA88XFJ1_PINIB</name>
<proteinExistence type="predicted"/>
<dbReference type="PANTHER" id="PTHR14187:SF5">
    <property type="entry name" value="HEAT SHOCK 70 KDA PROTEIN 12A"/>
    <property type="match status" value="1"/>
</dbReference>
<dbReference type="Gene3D" id="3.30.420.40">
    <property type="match status" value="1"/>
</dbReference>
<dbReference type="AlphaFoldDB" id="A0AA88XFJ1"/>
<comment type="caution">
    <text evidence="1">The sequence shown here is derived from an EMBL/GenBank/DDBJ whole genome shotgun (WGS) entry which is preliminary data.</text>
</comment>
<gene>
    <name evidence="1" type="ORF">FSP39_013736</name>
</gene>
<dbReference type="PANTHER" id="PTHR14187">
    <property type="entry name" value="ALPHA KINASE/ELONGATION FACTOR 2 KINASE"/>
    <property type="match status" value="1"/>
</dbReference>
<dbReference type="EMBL" id="VSWD01000013">
    <property type="protein sequence ID" value="KAK3084449.1"/>
    <property type="molecule type" value="Genomic_DNA"/>
</dbReference>
<protein>
    <submittedName>
        <fullName evidence="1">Uncharacterized protein</fullName>
    </submittedName>
</protein>
<accession>A0AA88XFJ1</accession>
<organism evidence="1 2">
    <name type="scientific">Pinctada imbricata</name>
    <name type="common">Atlantic pearl-oyster</name>
    <name type="synonym">Pinctada martensii</name>
    <dbReference type="NCBI Taxonomy" id="66713"/>
    <lineage>
        <taxon>Eukaryota</taxon>
        <taxon>Metazoa</taxon>
        <taxon>Spiralia</taxon>
        <taxon>Lophotrochozoa</taxon>
        <taxon>Mollusca</taxon>
        <taxon>Bivalvia</taxon>
        <taxon>Autobranchia</taxon>
        <taxon>Pteriomorphia</taxon>
        <taxon>Pterioida</taxon>
        <taxon>Pterioidea</taxon>
        <taxon>Pteriidae</taxon>
        <taxon>Pinctada</taxon>
    </lineage>
</organism>
<reference evidence="1" key="1">
    <citation type="submission" date="2019-08" db="EMBL/GenBank/DDBJ databases">
        <title>The improved chromosome-level genome for the pearl oyster Pinctada fucata martensii using PacBio sequencing and Hi-C.</title>
        <authorList>
            <person name="Zheng Z."/>
        </authorList>
    </citation>
    <scope>NUCLEOTIDE SEQUENCE</scope>
    <source>
        <strain evidence="1">ZZ-2019</strain>
        <tissue evidence="1">Adductor muscle</tissue>
    </source>
</reference>
<evidence type="ECO:0000313" key="2">
    <source>
        <dbReference type="Proteomes" id="UP001186944"/>
    </source>
</evidence>
<keyword evidence="2" id="KW-1185">Reference proteome</keyword>